<keyword evidence="6" id="KW-0255">Endonuclease</keyword>
<dbReference type="GO" id="GO:0004523">
    <property type="term" value="F:RNA-DNA hybrid ribonuclease activity"/>
    <property type="evidence" value="ECO:0007669"/>
    <property type="project" value="UniProtKB-EC"/>
</dbReference>
<evidence type="ECO:0000256" key="8">
    <source>
        <dbReference type="SAM" id="MobiDB-lite"/>
    </source>
</evidence>
<evidence type="ECO:0000256" key="1">
    <source>
        <dbReference type="ARBA" id="ARBA00000077"/>
    </source>
</evidence>
<gene>
    <name evidence="10" type="primary">RNASEH1</name>
    <name evidence="10" type="ORF">LPJ61_003531</name>
</gene>
<dbReference type="PANTHER" id="PTHR10642:SF26">
    <property type="entry name" value="RIBONUCLEASE H1"/>
    <property type="match status" value="1"/>
</dbReference>
<comment type="catalytic activity">
    <reaction evidence="1">
        <text>Endonucleolytic cleavage to 5'-phosphomonoester.</text>
        <dbReference type="EC" id="3.1.26.4"/>
    </reaction>
</comment>
<dbReference type="EMBL" id="JANBOI010000616">
    <property type="protein sequence ID" value="KAJ1729419.1"/>
    <property type="molecule type" value="Genomic_DNA"/>
</dbReference>
<dbReference type="InterPro" id="IPR002156">
    <property type="entry name" value="RNaseH_domain"/>
</dbReference>
<dbReference type="EC" id="3.1.26.4" evidence="3"/>
<dbReference type="GO" id="GO:0043137">
    <property type="term" value="P:DNA replication, removal of RNA primer"/>
    <property type="evidence" value="ECO:0007669"/>
    <property type="project" value="TreeGrafter"/>
</dbReference>
<dbReference type="Proteomes" id="UP001143981">
    <property type="component" value="Unassembled WGS sequence"/>
</dbReference>
<dbReference type="InterPro" id="IPR050092">
    <property type="entry name" value="RNase_H"/>
</dbReference>
<evidence type="ECO:0000256" key="3">
    <source>
        <dbReference type="ARBA" id="ARBA00012180"/>
    </source>
</evidence>
<feature type="domain" description="RNase H type-1" evidence="9">
    <location>
        <begin position="222"/>
        <end position="379"/>
    </location>
</feature>
<proteinExistence type="inferred from homology"/>
<reference evidence="10" key="1">
    <citation type="submission" date="2022-07" db="EMBL/GenBank/DDBJ databases">
        <title>Phylogenomic reconstructions and comparative analyses of Kickxellomycotina fungi.</title>
        <authorList>
            <person name="Reynolds N.K."/>
            <person name="Stajich J.E."/>
            <person name="Barry K."/>
            <person name="Grigoriev I.V."/>
            <person name="Crous P."/>
            <person name="Smith M.E."/>
        </authorList>
    </citation>
    <scope>NUCLEOTIDE SEQUENCE</scope>
    <source>
        <strain evidence="10">BCRC 34381</strain>
    </source>
</reference>
<dbReference type="AlphaFoldDB" id="A0A9W7Y6F1"/>
<dbReference type="InterPro" id="IPR012337">
    <property type="entry name" value="RNaseH-like_sf"/>
</dbReference>
<accession>A0A9W7Y6F1</accession>
<protein>
    <recommendedName>
        <fullName evidence="3">ribonuclease H</fullName>
        <ecNumber evidence="3">3.1.26.4</ecNumber>
    </recommendedName>
</protein>
<dbReference type="Gene3D" id="3.30.420.10">
    <property type="entry name" value="Ribonuclease H-like superfamily/Ribonuclease H"/>
    <property type="match status" value="1"/>
</dbReference>
<dbReference type="Pfam" id="PF00075">
    <property type="entry name" value="RNase_H"/>
    <property type="match status" value="1"/>
</dbReference>
<keyword evidence="4" id="KW-0540">Nuclease</keyword>
<organism evidence="10 11">
    <name type="scientific">Coemansia biformis</name>
    <dbReference type="NCBI Taxonomy" id="1286918"/>
    <lineage>
        <taxon>Eukaryota</taxon>
        <taxon>Fungi</taxon>
        <taxon>Fungi incertae sedis</taxon>
        <taxon>Zoopagomycota</taxon>
        <taxon>Kickxellomycotina</taxon>
        <taxon>Kickxellomycetes</taxon>
        <taxon>Kickxellales</taxon>
        <taxon>Kickxellaceae</taxon>
        <taxon>Coemansia</taxon>
    </lineage>
</organism>
<name>A0A9W7Y6F1_9FUNG</name>
<feature type="region of interest" description="Disordered" evidence="8">
    <location>
        <begin position="164"/>
        <end position="198"/>
    </location>
</feature>
<dbReference type="SUPFAM" id="SSF53098">
    <property type="entry name" value="Ribonuclease H-like"/>
    <property type="match status" value="1"/>
</dbReference>
<dbReference type="PROSITE" id="PS50879">
    <property type="entry name" value="RNASE_H_1"/>
    <property type="match status" value="1"/>
</dbReference>
<dbReference type="OrthoDB" id="245563at2759"/>
<evidence type="ECO:0000256" key="7">
    <source>
        <dbReference type="ARBA" id="ARBA00022801"/>
    </source>
</evidence>
<evidence type="ECO:0000256" key="4">
    <source>
        <dbReference type="ARBA" id="ARBA00022722"/>
    </source>
</evidence>
<keyword evidence="5" id="KW-0479">Metal-binding</keyword>
<evidence type="ECO:0000256" key="5">
    <source>
        <dbReference type="ARBA" id="ARBA00022723"/>
    </source>
</evidence>
<evidence type="ECO:0000256" key="6">
    <source>
        <dbReference type="ARBA" id="ARBA00022759"/>
    </source>
</evidence>
<dbReference type="PANTHER" id="PTHR10642">
    <property type="entry name" value="RIBONUCLEASE H1"/>
    <property type="match status" value="1"/>
</dbReference>
<comment type="similarity">
    <text evidence="2">Belongs to the RNase H family.</text>
</comment>
<dbReference type="InterPro" id="IPR036397">
    <property type="entry name" value="RNaseH_sf"/>
</dbReference>
<dbReference type="GO" id="GO:0003676">
    <property type="term" value="F:nucleic acid binding"/>
    <property type="evidence" value="ECO:0007669"/>
    <property type="project" value="InterPro"/>
</dbReference>
<evidence type="ECO:0000256" key="2">
    <source>
        <dbReference type="ARBA" id="ARBA00005300"/>
    </source>
</evidence>
<dbReference type="GO" id="GO:0046872">
    <property type="term" value="F:metal ion binding"/>
    <property type="evidence" value="ECO:0007669"/>
    <property type="project" value="UniProtKB-KW"/>
</dbReference>
<sequence length="380" mass="41654">MGSLGARGSARETRDGAPDDAWVFVYMRNVDIGRVTAPALDSIWRSVGVDRTRVASANAIGAYLAEFVVREDYRAQFVQLLTSIRPPQPLDDALLVSVDDAYSPIAPHVRVVPATCAVPLRAMAALDEYARRSLSRRWASIYYSTTQPGVRQLIRTSLARYSLPAPPPTTTPAMAEDGHRGCAARHPLPESPSRGSELVHQRSPNHAILSKQHLAEIIPQPSETRTVIYTDGAYLPDRCAAGVGAYFERVDIPPVAERLHGHQSNARAEICAVYVALERLAAELPRMAGASANMREVWVCTDSRYVVDGVNIYKETWQTANWLNAKGRRVANRAAFERLFSSIQRLSAQGYNVFVHHLPAHAGIPGNEFADLLAKAGALL</sequence>
<evidence type="ECO:0000259" key="9">
    <source>
        <dbReference type="PROSITE" id="PS50879"/>
    </source>
</evidence>
<comment type="caution">
    <text evidence="10">The sequence shown here is derived from an EMBL/GenBank/DDBJ whole genome shotgun (WGS) entry which is preliminary data.</text>
</comment>
<keyword evidence="7 10" id="KW-0378">Hydrolase</keyword>
<evidence type="ECO:0000313" key="11">
    <source>
        <dbReference type="Proteomes" id="UP001143981"/>
    </source>
</evidence>
<evidence type="ECO:0000313" key="10">
    <source>
        <dbReference type="EMBL" id="KAJ1729419.1"/>
    </source>
</evidence>
<keyword evidence="11" id="KW-1185">Reference proteome</keyword>